<evidence type="ECO:0000313" key="3">
    <source>
        <dbReference type="Proteomes" id="UP000596427"/>
    </source>
</evidence>
<gene>
    <name evidence="2" type="ORF">EZH22_10915</name>
</gene>
<evidence type="ECO:0008006" key="4">
    <source>
        <dbReference type="Google" id="ProtNLM"/>
    </source>
</evidence>
<sequence length="144" mass="14957">MRVAAAAVSVIVGMTLLGPSPFGTGSFTPGSGGRPFAAAEMSPGRIRVADDTGPTPPPSALTLSRPDPYKPYQSQPPARAPLGPAEVEATLKARGFVDVSDVRQRGRTFLAEATGPRGERVRLVVDAASGEISGMQVIGFGRRR</sequence>
<dbReference type="Proteomes" id="UP000596427">
    <property type="component" value="Chromosome"/>
</dbReference>
<feature type="region of interest" description="Disordered" evidence="1">
    <location>
        <begin position="26"/>
        <end position="83"/>
    </location>
</feature>
<dbReference type="RefSeq" id="WP_203195655.1">
    <property type="nucleotide sequence ID" value="NZ_CP063362.1"/>
</dbReference>
<keyword evidence="3" id="KW-1185">Reference proteome</keyword>
<dbReference type="AlphaFoldDB" id="A0A974PS18"/>
<evidence type="ECO:0000256" key="1">
    <source>
        <dbReference type="SAM" id="MobiDB-lite"/>
    </source>
</evidence>
<dbReference type="KEGG" id="xdi:EZH22_10915"/>
<reference evidence="2 3" key="1">
    <citation type="submission" date="2020-10" db="EMBL/GenBank/DDBJ databases">
        <title>Degradation of 1,4-Dioxane by Xanthobacter sp. YN2, via a Novel Group-2 Soluble Di-Iron Monooxygenase.</title>
        <authorList>
            <person name="Ma F."/>
            <person name="Wang Y."/>
            <person name="Yang J."/>
            <person name="Guo H."/>
            <person name="Su D."/>
            <person name="Yu L."/>
        </authorList>
    </citation>
    <scope>NUCLEOTIDE SEQUENCE [LARGE SCALE GENOMIC DNA]</scope>
    <source>
        <strain evidence="2 3">YN2</strain>
    </source>
</reference>
<name>A0A974PS18_9HYPH</name>
<dbReference type="EMBL" id="CP063362">
    <property type="protein sequence ID" value="QRG08742.1"/>
    <property type="molecule type" value="Genomic_DNA"/>
</dbReference>
<evidence type="ECO:0000313" key="2">
    <source>
        <dbReference type="EMBL" id="QRG08742.1"/>
    </source>
</evidence>
<accession>A0A974PS18</accession>
<organism evidence="2 3">
    <name type="scientific">Xanthobacter dioxanivorans</name>
    <dbReference type="NCBI Taxonomy" id="2528964"/>
    <lineage>
        <taxon>Bacteria</taxon>
        <taxon>Pseudomonadati</taxon>
        <taxon>Pseudomonadota</taxon>
        <taxon>Alphaproteobacteria</taxon>
        <taxon>Hyphomicrobiales</taxon>
        <taxon>Xanthobacteraceae</taxon>
        <taxon>Xanthobacter</taxon>
    </lineage>
</organism>
<proteinExistence type="predicted"/>
<protein>
    <recommendedName>
        <fullName evidence="4">PepSY domain-containing protein</fullName>
    </recommendedName>
</protein>